<dbReference type="SMART" id="SM00345">
    <property type="entry name" value="HTH_GNTR"/>
    <property type="match status" value="1"/>
</dbReference>
<evidence type="ECO:0000259" key="5">
    <source>
        <dbReference type="PROSITE" id="PS50949"/>
    </source>
</evidence>
<comment type="caution">
    <text evidence="6">The sequence shown here is derived from an EMBL/GenBank/DDBJ whole genome shotgun (WGS) entry which is preliminary data.</text>
</comment>
<protein>
    <submittedName>
        <fullName evidence="6">DNA-binding transcriptional regulator YhcF (GntR family)</fullName>
    </submittedName>
</protein>
<name>A0A4V2GAI5_9MICO</name>
<keyword evidence="3" id="KW-0804">Transcription</keyword>
<evidence type="ECO:0000313" key="7">
    <source>
        <dbReference type="Proteomes" id="UP000291483"/>
    </source>
</evidence>
<dbReference type="AlphaFoldDB" id="A0A4V2GAI5"/>
<dbReference type="GO" id="GO:0003677">
    <property type="term" value="F:DNA binding"/>
    <property type="evidence" value="ECO:0007669"/>
    <property type="project" value="UniProtKB-KW"/>
</dbReference>
<reference evidence="6 7" key="1">
    <citation type="submission" date="2019-02" db="EMBL/GenBank/DDBJ databases">
        <title>Sequencing the genomes of 1000 actinobacteria strains.</title>
        <authorList>
            <person name="Klenk H.-P."/>
        </authorList>
    </citation>
    <scope>NUCLEOTIDE SEQUENCE [LARGE SCALE GENOMIC DNA]</scope>
    <source>
        <strain evidence="6 7">DSM 18319</strain>
    </source>
</reference>
<keyword evidence="7" id="KW-1185">Reference proteome</keyword>
<gene>
    <name evidence="6" type="ORF">EV379_0731</name>
</gene>
<dbReference type="InterPro" id="IPR036388">
    <property type="entry name" value="WH-like_DNA-bd_sf"/>
</dbReference>
<keyword evidence="2 6" id="KW-0238">DNA-binding</keyword>
<dbReference type="SUPFAM" id="SSF46785">
    <property type="entry name" value="Winged helix' DNA-binding domain"/>
    <property type="match status" value="1"/>
</dbReference>
<dbReference type="PROSITE" id="PS50949">
    <property type="entry name" value="HTH_GNTR"/>
    <property type="match status" value="1"/>
</dbReference>
<evidence type="ECO:0000256" key="2">
    <source>
        <dbReference type="ARBA" id="ARBA00023125"/>
    </source>
</evidence>
<evidence type="ECO:0000256" key="3">
    <source>
        <dbReference type="ARBA" id="ARBA00023163"/>
    </source>
</evidence>
<evidence type="ECO:0000256" key="4">
    <source>
        <dbReference type="SAM" id="MobiDB-lite"/>
    </source>
</evidence>
<dbReference type="CDD" id="cd07377">
    <property type="entry name" value="WHTH_GntR"/>
    <property type="match status" value="1"/>
</dbReference>
<dbReference type="RefSeq" id="WP_130504938.1">
    <property type="nucleotide sequence ID" value="NZ_SHLC01000001.1"/>
</dbReference>
<dbReference type="GO" id="GO:0003700">
    <property type="term" value="F:DNA-binding transcription factor activity"/>
    <property type="evidence" value="ECO:0007669"/>
    <property type="project" value="InterPro"/>
</dbReference>
<dbReference type="Pfam" id="PF00392">
    <property type="entry name" value="GntR"/>
    <property type="match status" value="1"/>
</dbReference>
<evidence type="ECO:0000313" key="6">
    <source>
        <dbReference type="EMBL" id="RZU64436.1"/>
    </source>
</evidence>
<dbReference type="InterPro" id="IPR000524">
    <property type="entry name" value="Tscrpt_reg_HTH_GntR"/>
</dbReference>
<organism evidence="6 7">
    <name type="scientific">Microterricola gilva</name>
    <dbReference type="NCBI Taxonomy" id="393267"/>
    <lineage>
        <taxon>Bacteria</taxon>
        <taxon>Bacillati</taxon>
        <taxon>Actinomycetota</taxon>
        <taxon>Actinomycetes</taxon>
        <taxon>Micrococcales</taxon>
        <taxon>Microbacteriaceae</taxon>
        <taxon>Microterricola</taxon>
    </lineage>
</organism>
<dbReference type="InterPro" id="IPR036390">
    <property type="entry name" value="WH_DNA-bd_sf"/>
</dbReference>
<dbReference type="EMBL" id="SHLC01000001">
    <property type="protein sequence ID" value="RZU64436.1"/>
    <property type="molecule type" value="Genomic_DNA"/>
</dbReference>
<dbReference type="PANTHER" id="PTHR38445:SF10">
    <property type="entry name" value="GNTR-FAMILY TRANSCRIPTIONAL REGULATOR"/>
    <property type="match status" value="1"/>
</dbReference>
<dbReference type="OrthoDB" id="162505at2"/>
<accession>A0A4V2GAI5</accession>
<evidence type="ECO:0000256" key="1">
    <source>
        <dbReference type="ARBA" id="ARBA00023015"/>
    </source>
</evidence>
<feature type="region of interest" description="Disordered" evidence="4">
    <location>
        <begin position="129"/>
        <end position="160"/>
    </location>
</feature>
<feature type="domain" description="HTH gntR-type" evidence="5">
    <location>
        <begin position="6"/>
        <end position="74"/>
    </location>
</feature>
<sequence length="160" mass="17557">MISDDRPIFVQIAERVEDDIIAGELAEESQVPSTNEFAAFYRINPATAGKGVNLLVDDGILYKKRGIGMFVAGGARERLLEKRRARFSLEYLRPLLAEASKLDISPTRLGELLLDEAAALASDNWVDAQRTTSQRAAPQRAHASLTTDSPTHAQPKEAHS</sequence>
<dbReference type="PANTHER" id="PTHR38445">
    <property type="entry name" value="HTH-TYPE TRANSCRIPTIONAL REPRESSOR YTRA"/>
    <property type="match status" value="1"/>
</dbReference>
<dbReference type="Gene3D" id="1.10.10.10">
    <property type="entry name" value="Winged helix-like DNA-binding domain superfamily/Winged helix DNA-binding domain"/>
    <property type="match status" value="1"/>
</dbReference>
<keyword evidence="1" id="KW-0805">Transcription regulation</keyword>
<proteinExistence type="predicted"/>
<dbReference type="Proteomes" id="UP000291483">
    <property type="component" value="Unassembled WGS sequence"/>
</dbReference>